<proteinExistence type="predicted"/>
<dbReference type="OrthoDB" id="5185958at2"/>
<organism evidence="1 2">
    <name type="scientific">Actinopolyspora mzabensis</name>
    <dbReference type="NCBI Taxonomy" id="995066"/>
    <lineage>
        <taxon>Bacteria</taxon>
        <taxon>Bacillati</taxon>
        <taxon>Actinomycetota</taxon>
        <taxon>Actinomycetes</taxon>
        <taxon>Actinopolysporales</taxon>
        <taxon>Actinopolysporaceae</taxon>
        <taxon>Actinopolyspora</taxon>
    </lineage>
</organism>
<evidence type="ECO:0008006" key="3">
    <source>
        <dbReference type="Google" id="ProtNLM"/>
    </source>
</evidence>
<keyword evidence="2" id="KW-1185">Reference proteome</keyword>
<gene>
    <name evidence="1" type="ORF">SAMN04487820_101503</name>
</gene>
<dbReference type="InterPro" id="IPR025680">
    <property type="entry name" value="DddI"/>
</dbReference>
<name>A0A1G8W2V8_ACTMZ</name>
<evidence type="ECO:0000313" key="2">
    <source>
        <dbReference type="Proteomes" id="UP000199213"/>
    </source>
</evidence>
<accession>A0A1G8W2V8</accession>
<evidence type="ECO:0000313" key="1">
    <source>
        <dbReference type="EMBL" id="SDJ72701.1"/>
    </source>
</evidence>
<dbReference type="AlphaFoldDB" id="A0A1G8W2V8"/>
<dbReference type="RefSeq" id="WP_092625916.1">
    <property type="nucleotide sequence ID" value="NZ_FNFM01000001.1"/>
</dbReference>
<reference evidence="2" key="1">
    <citation type="submission" date="2016-10" db="EMBL/GenBank/DDBJ databases">
        <authorList>
            <person name="Varghese N."/>
            <person name="Submissions S."/>
        </authorList>
    </citation>
    <scope>NUCLEOTIDE SEQUENCE [LARGE SCALE GENOMIC DNA]</scope>
    <source>
        <strain evidence="2">DSM 45460</strain>
    </source>
</reference>
<dbReference type="Pfam" id="PF14430">
    <property type="entry name" value="Imm1"/>
    <property type="match status" value="1"/>
</dbReference>
<protein>
    <recommendedName>
        <fullName evidence="3">Immunity protein Imm1</fullName>
    </recommendedName>
</protein>
<sequence length="156" mass="17544">MIISASHQHDWLHGYDADQVDQVINTVLTQGSPLQPSEVFVGERTVTLETMDLPEYHVRVCVNPTAGYAALLFTASDLDPDRIWVSFNSKPPLEDPHLASDIDTGRYHDRFTAIPIEQARTALREFWSTGGRRPAQVTWVAADYYGRITERMTVAA</sequence>
<dbReference type="EMBL" id="FNFM01000001">
    <property type="protein sequence ID" value="SDJ72701.1"/>
    <property type="molecule type" value="Genomic_DNA"/>
</dbReference>
<dbReference type="Proteomes" id="UP000199213">
    <property type="component" value="Unassembled WGS sequence"/>
</dbReference>